<protein>
    <recommendedName>
        <fullName evidence="9">Xylanolytic transcriptional activator regulatory domain-containing protein</fullName>
    </recommendedName>
</protein>
<evidence type="ECO:0000256" key="6">
    <source>
        <dbReference type="ARBA" id="ARBA00023242"/>
    </source>
</evidence>
<evidence type="ECO:0000256" key="4">
    <source>
        <dbReference type="ARBA" id="ARBA00022771"/>
    </source>
</evidence>
<keyword evidence="11" id="KW-1185">Reference proteome</keyword>
<keyword evidence="5" id="KW-0862">Zinc</keyword>
<evidence type="ECO:0000313" key="10">
    <source>
        <dbReference type="EMBL" id="OAG24832.1"/>
    </source>
</evidence>
<keyword evidence="4" id="KW-0863">Zinc-finger</keyword>
<evidence type="ECO:0000256" key="2">
    <source>
        <dbReference type="ARBA" id="ARBA00022723"/>
    </source>
</evidence>
<dbReference type="GO" id="GO:0008270">
    <property type="term" value="F:zinc ion binding"/>
    <property type="evidence" value="ECO:0007669"/>
    <property type="project" value="UniProtKB-KW"/>
</dbReference>
<evidence type="ECO:0000256" key="3">
    <source>
        <dbReference type="ARBA" id="ARBA00022737"/>
    </source>
</evidence>
<dbReference type="PANTHER" id="PTHR40626">
    <property type="entry name" value="MIP31509P"/>
    <property type="match status" value="1"/>
</dbReference>
<evidence type="ECO:0000256" key="1">
    <source>
        <dbReference type="ARBA" id="ARBA00004123"/>
    </source>
</evidence>
<dbReference type="PANTHER" id="PTHR40626:SF11">
    <property type="entry name" value="ZINC FINGER PROTEIN YPR022C"/>
    <property type="match status" value="1"/>
</dbReference>
<dbReference type="GO" id="GO:0000978">
    <property type="term" value="F:RNA polymerase II cis-regulatory region sequence-specific DNA binding"/>
    <property type="evidence" value="ECO:0007669"/>
    <property type="project" value="InterPro"/>
</dbReference>
<dbReference type="GO" id="GO:0000785">
    <property type="term" value="C:chromatin"/>
    <property type="evidence" value="ECO:0007669"/>
    <property type="project" value="TreeGrafter"/>
</dbReference>
<dbReference type="RefSeq" id="XP_018390253.1">
    <property type="nucleotide sequence ID" value="XM_018528090.1"/>
</dbReference>
<dbReference type="GeneID" id="29113684"/>
<evidence type="ECO:0000256" key="8">
    <source>
        <dbReference type="SAM" id="Phobius"/>
    </source>
</evidence>
<keyword evidence="8" id="KW-1133">Transmembrane helix</keyword>
<evidence type="ECO:0000313" key="11">
    <source>
        <dbReference type="Proteomes" id="UP000077248"/>
    </source>
</evidence>
<dbReference type="CDD" id="cd12148">
    <property type="entry name" value="fungal_TF_MHR"/>
    <property type="match status" value="1"/>
</dbReference>
<dbReference type="VEuPathDB" id="FungiDB:CC77DRAFT_1058017"/>
<dbReference type="KEGG" id="aalt:CC77DRAFT_1058017"/>
<keyword evidence="8" id="KW-0472">Membrane</keyword>
<feature type="domain" description="Xylanolytic transcriptional activator regulatory" evidence="9">
    <location>
        <begin position="226"/>
        <end position="434"/>
    </location>
</feature>
<sequence>MAPPDFSSDPGSTTVSLETTSQITDAALLRRSPISIPMGDTLSEGMHGTDWSGLSHISGSGDRSDSELPTNFPSNGINYFNGLSTDFNLPLAWMIPVNETSFQIPCTLESGISDSYISSYGNMVAIEPTNNDELPRPEVESHITVEAHRRVLGKTAGTVDSHLTRSCPSFPMLEENTLQIVGAEIFGHVSAIPTKAYTDARSFYISERGHDDMLFPHSRMLHAFVELYFEYFDPYLPFLHPVRVERGDICGVLLIAVAAIGSQYSEVKDAPTYTTVLHYLLRKAVKVHVFTRRTEISFAQSVLLRDVGLLASGRKSDHAVLQRERNMITNLCRSLSTRAGAPDSEDFVVDQNLDHGWMPWLQGEEVVRLVHCVYTLECFQLILFDQRPLFRVTDFAQRLPCTHVVWNCRSERSWNEQKRYEASDNQASRFDHFASNIQILSLYADERAILDQVRSSRRLSALLRPELAIALQEQDVNSNRDSLLSSGVSPDDITYLDQRIEDAITSTHLSCHAGDHTMYDPVVHVISILRNIPLRMIYASVGWQANLAEMQKTRERLKEYLRRNLDTARICLWHAAQIYAFTRNDRYPAYYATLSFAIAVTYILLYDQILGQKDTSGDLVRLDKIKEKIDITAWARDGEGSRVHITGIGILNSTESSQRLLADAGNILRSQRPWRGISEDLVGCFAQMSQGRMPRGM</sequence>
<dbReference type="Pfam" id="PF04082">
    <property type="entry name" value="Fungal_trans"/>
    <property type="match status" value="1"/>
</dbReference>
<evidence type="ECO:0000256" key="5">
    <source>
        <dbReference type="ARBA" id="ARBA00022833"/>
    </source>
</evidence>
<dbReference type="InterPro" id="IPR007219">
    <property type="entry name" value="XnlR_reg_dom"/>
</dbReference>
<dbReference type="GO" id="GO:0006351">
    <property type="term" value="P:DNA-templated transcription"/>
    <property type="evidence" value="ECO:0007669"/>
    <property type="project" value="InterPro"/>
</dbReference>
<accession>A0A177E0V3</accession>
<keyword evidence="8" id="KW-0812">Transmembrane</keyword>
<feature type="transmembrane region" description="Helical" evidence="8">
    <location>
        <begin position="587"/>
        <end position="606"/>
    </location>
</feature>
<proteinExistence type="predicted"/>
<name>A0A177E0V3_ALTAL</name>
<keyword evidence="6" id="KW-0539">Nucleus</keyword>
<evidence type="ECO:0000256" key="7">
    <source>
        <dbReference type="SAM" id="MobiDB-lite"/>
    </source>
</evidence>
<reference evidence="10 11" key="1">
    <citation type="submission" date="2016-05" db="EMBL/GenBank/DDBJ databases">
        <title>Comparative analysis of secretome profiles of manganese(II)-oxidizing ascomycete fungi.</title>
        <authorList>
            <consortium name="DOE Joint Genome Institute"/>
            <person name="Zeiner C.A."/>
            <person name="Purvine S.O."/>
            <person name="Zink E.M."/>
            <person name="Wu S."/>
            <person name="Pasa-Tolic L."/>
            <person name="Chaput D.L."/>
            <person name="Haridas S."/>
            <person name="Grigoriev I.V."/>
            <person name="Santelli C.M."/>
            <person name="Hansel C.M."/>
        </authorList>
    </citation>
    <scope>NUCLEOTIDE SEQUENCE [LARGE SCALE GENOMIC DNA]</scope>
    <source>
        <strain evidence="10 11">SRC1lrK2f</strain>
    </source>
</reference>
<keyword evidence="3" id="KW-0677">Repeat</keyword>
<dbReference type="OMA" id="EIHIWIA"/>
<keyword evidence="2" id="KW-0479">Metal-binding</keyword>
<dbReference type="AlphaFoldDB" id="A0A177E0V3"/>
<dbReference type="EMBL" id="KV441471">
    <property type="protein sequence ID" value="OAG24832.1"/>
    <property type="molecule type" value="Genomic_DNA"/>
</dbReference>
<dbReference type="InterPro" id="IPR051059">
    <property type="entry name" value="VerF-like"/>
</dbReference>
<dbReference type="GO" id="GO:0000981">
    <property type="term" value="F:DNA-binding transcription factor activity, RNA polymerase II-specific"/>
    <property type="evidence" value="ECO:0007669"/>
    <property type="project" value="InterPro"/>
</dbReference>
<dbReference type="Proteomes" id="UP000077248">
    <property type="component" value="Unassembled WGS sequence"/>
</dbReference>
<dbReference type="GO" id="GO:0005634">
    <property type="term" value="C:nucleus"/>
    <property type="evidence" value="ECO:0007669"/>
    <property type="project" value="UniProtKB-SubCell"/>
</dbReference>
<gene>
    <name evidence="10" type="ORF">CC77DRAFT_1058017</name>
</gene>
<comment type="subcellular location">
    <subcellularLocation>
        <location evidence="1">Nucleus</location>
    </subcellularLocation>
</comment>
<evidence type="ECO:0000259" key="9">
    <source>
        <dbReference type="Pfam" id="PF04082"/>
    </source>
</evidence>
<organism evidence="10 11">
    <name type="scientific">Alternaria alternata</name>
    <name type="common">Alternaria rot fungus</name>
    <name type="synonym">Torula alternata</name>
    <dbReference type="NCBI Taxonomy" id="5599"/>
    <lineage>
        <taxon>Eukaryota</taxon>
        <taxon>Fungi</taxon>
        <taxon>Dikarya</taxon>
        <taxon>Ascomycota</taxon>
        <taxon>Pezizomycotina</taxon>
        <taxon>Dothideomycetes</taxon>
        <taxon>Pleosporomycetidae</taxon>
        <taxon>Pleosporales</taxon>
        <taxon>Pleosporineae</taxon>
        <taxon>Pleosporaceae</taxon>
        <taxon>Alternaria</taxon>
        <taxon>Alternaria sect. Alternaria</taxon>
        <taxon>Alternaria alternata complex</taxon>
    </lineage>
</organism>
<feature type="region of interest" description="Disordered" evidence="7">
    <location>
        <begin position="47"/>
        <end position="69"/>
    </location>
</feature>